<keyword evidence="1" id="KW-0472">Membrane</keyword>
<evidence type="ECO:0000313" key="3">
    <source>
        <dbReference type="Proteomes" id="UP000470404"/>
    </source>
</evidence>
<keyword evidence="1" id="KW-1133">Transmembrane helix</keyword>
<dbReference type="Proteomes" id="UP000470404">
    <property type="component" value="Unassembled WGS sequence"/>
</dbReference>
<evidence type="ECO:0000313" key="2">
    <source>
        <dbReference type="EMBL" id="NEC56254.1"/>
    </source>
</evidence>
<reference evidence="2 3" key="1">
    <citation type="submission" date="2020-01" db="EMBL/GenBank/DDBJ databases">
        <title>Insect and environment-associated Actinomycetes.</title>
        <authorList>
            <person name="Currrie C."/>
            <person name="Chevrette M."/>
            <person name="Carlson C."/>
            <person name="Stubbendieck R."/>
            <person name="Wendt-Pienkowski E."/>
        </authorList>
    </citation>
    <scope>NUCLEOTIDE SEQUENCE [LARGE SCALE GENOMIC DNA]</scope>
    <source>
        <strain evidence="2 3">SID8386</strain>
    </source>
</reference>
<accession>A0ABX0BL13</accession>
<feature type="transmembrane region" description="Helical" evidence="1">
    <location>
        <begin position="12"/>
        <end position="33"/>
    </location>
</feature>
<dbReference type="RefSeq" id="WP_157904810.1">
    <property type="nucleotide sequence ID" value="NZ_JAAGNC010000068.1"/>
</dbReference>
<organism evidence="2 3">
    <name type="scientific">Amycolatopsis rubida</name>
    <dbReference type="NCBI Taxonomy" id="112413"/>
    <lineage>
        <taxon>Bacteria</taxon>
        <taxon>Bacillati</taxon>
        <taxon>Actinomycetota</taxon>
        <taxon>Actinomycetes</taxon>
        <taxon>Pseudonocardiales</taxon>
        <taxon>Pseudonocardiaceae</taxon>
        <taxon>Amycolatopsis</taxon>
    </lineage>
</organism>
<sequence length="53" mass="5729">MPRWCWCSYVPAASPLVVTASVPLLIAFERTSLTRPAGRRVSRAALADSGSPR</sequence>
<evidence type="ECO:0000256" key="1">
    <source>
        <dbReference type="SAM" id="Phobius"/>
    </source>
</evidence>
<keyword evidence="3" id="KW-1185">Reference proteome</keyword>
<comment type="caution">
    <text evidence="2">The sequence shown here is derived from an EMBL/GenBank/DDBJ whole genome shotgun (WGS) entry which is preliminary data.</text>
</comment>
<name>A0ABX0BL13_9PSEU</name>
<proteinExistence type="predicted"/>
<dbReference type="EMBL" id="JAAGNC010000068">
    <property type="protein sequence ID" value="NEC56254.1"/>
    <property type="molecule type" value="Genomic_DNA"/>
</dbReference>
<protein>
    <submittedName>
        <fullName evidence="2">Uncharacterized protein</fullName>
    </submittedName>
</protein>
<gene>
    <name evidence="2" type="ORF">G3I59_11810</name>
</gene>
<keyword evidence="1" id="KW-0812">Transmembrane</keyword>